<dbReference type="PRINTS" id="PR00111">
    <property type="entry name" value="ABHYDROLASE"/>
</dbReference>
<dbReference type="PANTHER" id="PTHR46118:SF4">
    <property type="entry name" value="PROTEIN ABHD11"/>
    <property type="match status" value="1"/>
</dbReference>
<reference evidence="3 4" key="1">
    <citation type="submission" date="2021-04" db="EMBL/GenBank/DDBJ databases">
        <authorList>
            <person name="Rodrigo-Torres L."/>
            <person name="Arahal R. D."/>
            <person name="Lucena T."/>
        </authorList>
    </citation>
    <scope>NUCLEOTIDE SEQUENCE [LARGE SCALE GENOMIC DNA]</scope>
    <source>
        <strain evidence="3 4">CECT 9623</strain>
    </source>
</reference>
<organism evidence="3 4">
    <name type="scientific">Dyadobacter linearis</name>
    <dbReference type="NCBI Taxonomy" id="2823330"/>
    <lineage>
        <taxon>Bacteria</taxon>
        <taxon>Pseudomonadati</taxon>
        <taxon>Bacteroidota</taxon>
        <taxon>Cytophagia</taxon>
        <taxon>Cytophagales</taxon>
        <taxon>Spirosomataceae</taxon>
        <taxon>Dyadobacter</taxon>
    </lineage>
</organism>
<dbReference type="Pfam" id="PF00561">
    <property type="entry name" value="Abhydrolase_1"/>
    <property type="match status" value="1"/>
</dbReference>
<dbReference type="InterPro" id="IPR000073">
    <property type="entry name" value="AB_hydrolase_1"/>
</dbReference>
<name>A0ABM8UPN3_9BACT</name>
<gene>
    <name evidence="3" type="primary">ybfF</name>
    <name evidence="3" type="ORF">DYBT9623_02190</name>
</gene>
<comment type="caution">
    <text evidence="3">The sequence shown here is derived from an EMBL/GenBank/DDBJ whole genome shotgun (WGS) entry which is preliminary data.</text>
</comment>
<dbReference type="EC" id="3.1.-.-" evidence="3"/>
<dbReference type="GO" id="GO:0016787">
    <property type="term" value="F:hydrolase activity"/>
    <property type="evidence" value="ECO:0007669"/>
    <property type="project" value="UniProtKB-KW"/>
</dbReference>
<dbReference type="SUPFAM" id="SSF53474">
    <property type="entry name" value="alpha/beta-Hydrolases"/>
    <property type="match status" value="1"/>
</dbReference>
<feature type="domain" description="AB hydrolase-1" evidence="2">
    <location>
        <begin position="56"/>
        <end position="157"/>
    </location>
</feature>
<dbReference type="EMBL" id="CAJRAU010000003">
    <property type="protein sequence ID" value="CAG5069454.1"/>
    <property type="molecule type" value="Genomic_DNA"/>
</dbReference>
<sequence length="301" mass="33985">MPNERSSAEKAFEKNIPKIFLLNNCSLLLLLSSTTTFIELKEQMQLNYKKIGDSGKPLLILHGVFGFLDNWLTISKAIADHGYQLYLVDQRNHGRSPHEAPLDFPTLAKDLEGFIKEHNIENPILLGHSMGGKTVMEYAVTYPGTFEKLVIVDIGPKGYPIHHTKILEGLNAIPIDQIESRNEADEILSRYEPILAVRQFLLKNLYRSDEGGFAWRFNLPVLTSDMPKVGAEIKSEKQVEAPALFIRGANSHYIQDEDMVGIKELFPQAKLETIQDAGHWVQAEQPKAFVSVLMNFLNETI</sequence>
<dbReference type="InterPro" id="IPR029058">
    <property type="entry name" value="AB_hydrolase_fold"/>
</dbReference>
<keyword evidence="4" id="KW-1185">Reference proteome</keyword>
<evidence type="ECO:0000313" key="3">
    <source>
        <dbReference type="EMBL" id="CAG5069454.1"/>
    </source>
</evidence>
<dbReference type="Proteomes" id="UP000679725">
    <property type="component" value="Unassembled WGS sequence"/>
</dbReference>
<protein>
    <submittedName>
        <fullName evidence="3">Esterase YbfF</fullName>
        <ecNumber evidence="3">3.1.-.-</ecNumber>
    </submittedName>
</protein>
<dbReference type="PANTHER" id="PTHR46118">
    <property type="entry name" value="PROTEIN ABHD11"/>
    <property type="match status" value="1"/>
</dbReference>
<keyword evidence="1 3" id="KW-0378">Hydrolase</keyword>
<accession>A0ABM8UPN3</accession>
<evidence type="ECO:0000259" key="2">
    <source>
        <dbReference type="Pfam" id="PF00561"/>
    </source>
</evidence>
<evidence type="ECO:0000256" key="1">
    <source>
        <dbReference type="ARBA" id="ARBA00022801"/>
    </source>
</evidence>
<evidence type="ECO:0000313" key="4">
    <source>
        <dbReference type="Proteomes" id="UP000679725"/>
    </source>
</evidence>
<proteinExistence type="predicted"/>
<dbReference type="Gene3D" id="3.40.50.1820">
    <property type="entry name" value="alpha/beta hydrolase"/>
    <property type="match status" value="1"/>
</dbReference>